<protein>
    <submittedName>
        <fullName evidence="1">Uncharacterized protein</fullName>
    </submittedName>
</protein>
<evidence type="ECO:0000313" key="2">
    <source>
        <dbReference type="Proteomes" id="UP000237819"/>
    </source>
</evidence>
<sequence>MLRNLNARRANFAARLSNRAIASTARDSRPNVDELQRAMILGNIADWVELPALLSQAATIATKVAIKRSAKRLKNLKEFLVA</sequence>
<proteinExistence type="predicted"/>
<accession>A0A2S8GGE7</accession>
<dbReference type="RefSeq" id="WP_105337823.1">
    <property type="nucleotide sequence ID" value="NZ_PUHZ01000023.1"/>
</dbReference>
<evidence type="ECO:0000313" key="1">
    <source>
        <dbReference type="EMBL" id="PQO43537.1"/>
    </source>
</evidence>
<comment type="caution">
    <text evidence="1">The sequence shown here is derived from an EMBL/GenBank/DDBJ whole genome shotgun (WGS) entry which is preliminary data.</text>
</comment>
<gene>
    <name evidence="1" type="ORF">C5Y93_23085</name>
</gene>
<organism evidence="1 2">
    <name type="scientific">Blastopirellula marina</name>
    <dbReference type="NCBI Taxonomy" id="124"/>
    <lineage>
        <taxon>Bacteria</taxon>
        <taxon>Pseudomonadati</taxon>
        <taxon>Planctomycetota</taxon>
        <taxon>Planctomycetia</taxon>
        <taxon>Pirellulales</taxon>
        <taxon>Pirellulaceae</taxon>
        <taxon>Blastopirellula</taxon>
    </lineage>
</organism>
<dbReference type="AlphaFoldDB" id="A0A2S8GGE7"/>
<name>A0A2S8GGE7_9BACT</name>
<reference evidence="1 2" key="1">
    <citation type="submission" date="2018-02" db="EMBL/GenBank/DDBJ databases">
        <title>Comparative genomes isolates from brazilian mangrove.</title>
        <authorList>
            <person name="Araujo J.E."/>
            <person name="Taketani R.G."/>
            <person name="Silva M.C.P."/>
            <person name="Loureco M.V."/>
            <person name="Andreote F.D."/>
        </authorList>
    </citation>
    <scope>NUCLEOTIDE SEQUENCE [LARGE SCALE GENOMIC DNA]</scope>
    <source>
        <strain evidence="1 2">Nap-Phe MGV</strain>
    </source>
</reference>
<dbReference type="Proteomes" id="UP000237819">
    <property type="component" value="Unassembled WGS sequence"/>
</dbReference>
<dbReference type="EMBL" id="PUHZ01000023">
    <property type="protein sequence ID" value="PQO43537.1"/>
    <property type="molecule type" value="Genomic_DNA"/>
</dbReference>